<evidence type="ECO:0000256" key="6">
    <source>
        <dbReference type="ARBA" id="ARBA00022781"/>
    </source>
</evidence>
<keyword evidence="9 15" id="KW-0472">Membrane</keyword>
<dbReference type="InterPro" id="IPR028987">
    <property type="entry name" value="ATP_synth_B-like_membr_sf"/>
</dbReference>
<keyword evidence="7 15" id="KW-1133">Transmembrane helix</keyword>
<dbReference type="InterPro" id="IPR005864">
    <property type="entry name" value="ATP_synth_F0_bsu_bac"/>
</dbReference>
<comment type="function">
    <text evidence="11 15">F(1)F(0) ATP synthase produces ATP from ADP in the presence of a proton or sodium gradient. F-type ATPases consist of two structural domains, F(1) containing the extramembraneous catalytic core and F(0) containing the membrane proton channel, linked together by a central stalk and a peripheral stalk. During catalysis, ATP synthesis in the catalytic domain of F(1) is coupled via a rotary mechanism of the central stalk subunits to proton translocation.</text>
</comment>
<accession>A0ABT8F6M7</accession>
<comment type="subcellular location">
    <subcellularLocation>
        <location evidence="15">Cell membrane</location>
        <topology evidence="15">Single-pass membrane protein</topology>
    </subcellularLocation>
    <subcellularLocation>
        <location evidence="14">Endomembrane system</location>
        <topology evidence="14">Single-pass membrane protein</topology>
    </subcellularLocation>
</comment>
<evidence type="ECO:0000256" key="15">
    <source>
        <dbReference type="HAMAP-Rule" id="MF_01398"/>
    </source>
</evidence>
<keyword evidence="17" id="KW-0175">Coiled coil</keyword>
<evidence type="ECO:0000256" key="9">
    <source>
        <dbReference type="ARBA" id="ARBA00023136"/>
    </source>
</evidence>
<protein>
    <recommendedName>
        <fullName evidence="15">ATP synthase subunit b</fullName>
    </recommendedName>
    <alternativeName>
        <fullName evidence="15">ATP synthase F(0) sector subunit b</fullName>
    </alternativeName>
    <alternativeName>
        <fullName evidence="15">ATPase subunit I</fullName>
    </alternativeName>
    <alternativeName>
        <fullName evidence="15">F-type ATPase subunit b</fullName>
        <shortName evidence="15">F-ATPase subunit b</shortName>
    </alternativeName>
</protein>
<evidence type="ECO:0000256" key="12">
    <source>
        <dbReference type="ARBA" id="ARBA00025614"/>
    </source>
</evidence>
<name>A0ABT8F6M7_9BACT</name>
<comment type="subunit">
    <text evidence="15">F-type ATPases have 2 components, F(1) - the catalytic core - and F(0) - the membrane proton channel. F(1) has five subunits: alpha(3), beta(3), gamma(1), delta(1), epsilon(1). F(0) has three main subunits: a(1), b(2) and c(10-14). The alpha and beta chains form an alternating ring which encloses part of the gamma chain. F(1) is attached to F(0) by a central stalk formed by the gamma and epsilon chains, while a peripheral stalk is formed by the delta and b chains.</text>
</comment>
<evidence type="ECO:0000256" key="11">
    <source>
        <dbReference type="ARBA" id="ARBA00025198"/>
    </source>
</evidence>
<feature type="coiled-coil region" evidence="17">
    <location>
        <begin position="44"/>
        <end position="78"/>
    </location>
</feature>
<dbReference type="HAMAP" id="MF_01398">
    <property type="entry name" value="ATP_synth_b_bprime"/>
    <property type="match status" value="1"/>
</dbReference>
<keyword evidence="3 15" id="KW-1003">Cell membrane</keyword>
<dbReference type="NCBIfam" id="TIGR01144">
    <property type="entry name" value="ATP_synt_b"/>
    <property type="match status" value="1"/>
</dbReference>
<dbReference type="CDD" id="cd06503">
    <property type="entry name" value="ATP-synt_Fo_b"/>
    <property type="match status" value="1"/>
</dbReference>
<evidence type="ECO:0000256" key="10">
    <source>
        <dbReference type="ARBA" id="ARBA00023310"/>
    </source>
</evidence>
<reference evidence="18" key="1">
    <citation type="submission" date="2023-06" db="EMBL/GenBank/DDBJ databases">
        <title>Cytophagales bacterium Strain LB-30, isolated from soil.</title>
        <authorList>
            <person name="Liu B."/>
        </authorList>
    </citation>
    <scope>NUCLEOTIDE SEQUENCE</scope>
    <source>
        <strain evidence="18">LB-30</strain>
    </source>
</reference>
<evidence type="ECO:0000313" key="18">
    <source>
        <dbReference type="EMBL" id="MDN4166138.1"/>
    </source>
</evidence>
<dbReference type="NCBIfam" id="NF011041">
    <property type="entry name" value="PRK14471.1"/>
    <property type="match status" value="1"/>
</dbReference>
<sequence>MDLLIPGSGLFIWQLVGFLVLFFLLSKFAWRPILDALKVREMSIQEALESAESAKAEMAKLQADNKKLLEEARIERDAILKEALTAANAIREEAKEEATKIGNKMIADAKAVIATEKNAALNELKNHVATLSIDIAEKVIRKNLSSDKAQKDMVEELVKDIKVN</sequence>
<evidence type="ECO:0000313" key="19">
    <source>
        <dbReference type="Proteomes" id="UP001168552"/>
    </source>
</evidence>
<keyword evidence="19" id="KW-1185">Reference proteome</keyword>
<dbReference type="PANTHER" id="PTHR33445">
    <property type="entry name" value="ATP SYNTHASE SUBUNIT B', CHLOROPLASTIC"/>
    <property type="match status" value="1"/>
</dbReference>
<dbReference type="Proteomes" id="UP001168552">
    <property type="component" value="Unassembled WGS sequence"/>
</dbReference>
<evidence type="ECO:0000256" key="2">
    <source>
        <dbReference type="ARBA" id="ARBA00022448"/>
    </source>
</evidence>
<evidence type="ECO:0000256" key="5">
    <source>
        <dbReference type="ARBA" id="ARBA00022692"/>
    </source>
</evidence>
<dbReference type="EMBL" id="JAUHJS010000005">
    <property type="protein sequence ID" value="MDN4166138.1"/>
    <property type="molecule type" value="Genomic_DNA"/>
</dbReference>
<dbReference type="InterPro" id="IPR002146">
    <property type="entry name" value="ATP_synth_b/b'su_bac/chlpt"/>
</dbReference>
<evidence type="ECO:0000256" key="8">
    <source>
        <dbReference type="ARBA" id="ARBA00023065"/>
    </source>
</evidence>
<dbReference type="RefSeq" id="WP_320004671.1">
    <property type="nucleotide sequence ID" value="NZ_JAUHJS010000005.1"/>
</dbReference>
<keyword evidence="4 15" id="KW-0138">CF(0)</keyword>
<dbReference type="Gene3D" id="1.20.5.620">
    <property type="entry name" value="F1F0 ATP synthase subunit B, membrane domain"/>
    <property type="match status" value="1"/>
</dbReference>
<keyword evidence="5 15" id="KW-0812">Transmembrane</keyword>
<keyword evidence="8 15" id="KW-0406">Ion transport</keyword>
<proteinExistence type="inferred from homology"/>
<dbReference type="PANTHER" id="PTHR33445:SF1">
    <property type="entry name" value="ATP SYNTHASE SUBUNIT B"/>
    <property type="match status" value="1"/>
</dbReference>
<feature type="transmembrane region" description="Helical" evidence="15">
    <location>
        <begin position="12"/>
        <end position="30"/>
    </location>
</feature>
<dbReference type="Pfam" id="PF00430">
    <property type="entry name" value="ATP-synt_B"/>
    <property type="match status" value="1"/>
</dbReference>
<comment type="subunit">
    <text evidence="13">F-type ATPases have 2 components, F(1) - the catalytic core - and F(0) - the membrane proton channel. F(1) has five subunits: alpha(3), beta(3), gamma(1), delta(1), epsilon(1). F(0) has four main subunits: a(1), b(2) and c(10-14). The alpha and beta chains form an alternating ring which encloses part of the gamma chain. F(1) is attached to F(0) by a central stalk formed by the gamma and epsilon chains, while a peripheral stalk is formed by the delta and b chains.</text>
</comment>
<keyword evidence="2 15" id="KW-0813">Transport</keyword>
<evidence type="ECO:0000256" key="7">
    <source>
        <dbReference type="ARBA" id="ARBA00022989"/>
    </source>
</evidence>
<organism evidence="18 19">
    <name type="scientific">Shiella aurantiaca</name>
    <dbReference type="NCBI Taxonomy" id="3058365"/>
    <lineage>
        <taxon>Bacteria</taxon>
        <taxon>Pseudomonadati</taxon>
        <taxon>Bacteroidota</taxon>
        <taxon>Cytophagia</taxon>
        <taxon>Cytophagales</taxon>
        <taxon>Shiellaceae</taxon>
        <taxon>Shiella</taxon>
    </lineage>
</organism>
<evidence type="ECO:0000256" key="17">
    <source>
        <dbReference type="SAM" id="Coils"/>
    </source>
</evidence>
<dbReference type="SUPFAM" id="SSF81573">
    <property type="entry name" value="F1F0 ATP synthase subunit B, membrane domain"/>
    <property type="match status" value="1"/>
</dbReference>
<dbReference type="InterPro" id="IPR050059">
    <property type="entry name" value="ATP_synthase_B_chain"/>
</dbReference>
<keyword evidence="6 15" id="KW-0375">Hydrogen ion transport</keyword>
<evidence type="ECO:0000256" key="3">
    <source>
        <dbReference type="ARBA" id="ARBA00022475"/>
    </source>
</evidence>
<comment type="similarity">
    <text evidence="1 15 16">Belongs to the ATPase B chain family.</text>
</comment>
<keyword evidence="10 15" id="KW-0066">ATP synthesis</keyword>
<gene>
    <name evidence="15" type="primary">atpF</name>
    <name evidence="18" type="ORF">QWY31_11535</name>
</gene>
<comment type="caution">
    <text evidence="18">The sequence shown here is derived from an EMBL/GenBank/DDBJ whole genome shotgun (WGS) entry which is preliminary data.</text>
</comment>
<comment type="function">
    <text evidence="12">Component of the F(0) channel, it forms part of the peripheral stalk, linking F(1) to F(0). The b'-subunit is a diverged and duplicated form of b found in plants and photosynthetic bacteria.</text>
</comment>
<evidence type="ECO:0000256" key="13">
    <source>
        <dbReference type="ARBA" id="ARBA00026054"/>
    </source>
</evidence>
<evidence type="ECO:0000256" key="16">
    <source>
        <dbReference type="RuleBase" id="RU003848"/>
    </source>
</evidence>
<evidence type="ECO:0000256" key="1">
    <source>
        <dbReference type="ARBA" id="ARBA00005513"/>
    </source>
</evidence>
<evidence type="ECO:0000256" key="14">
    <source>
        <dbReference type="ARBA" id="ARBA00037847"/>
    </source>
</evidence>
<evidence type="ECO:0000256" key="4">
    <source>
        <dbReference type="ARBA" id="ARBA00022547"/>
    </source>
</evidence>